<evidence type="ECO:0000313" key="1">
    <source>
        <dbReference type="EMBL" id="GBP09862.1"/>
    </source>
</evidence>
<comment type="caution">
    <text evidence="1">The sequence shown here is derived from an EMBL/GenBank/DDBJ whole genome shotgun (WGS) entry which is preliminary data.</text>
</comment>
<gene>
    <name evidence="1" type="ORF">EVAR_68326_1</name>
</gene>
<dbReference type="EMBL" id="BGZK01004597">
    <property type="protein sequence ID" value="GBP09862.1"/>
    <property type="molecule type" value="Genomic_DNA"/>
</dbReference>
<dbReference type="Proteomes" id="UP000299102">
    <property type="component" value="Unassembled WGS sequence"/>
</dbReference>
<sequence>MNVLMCDVARHSIFTVLLKPSEPAKFPGNSAHPSALFSSKETCQNLPGFILPSGGVVFAVKFTQPPSSDTQLMRDEMQCVNSESWFPESSNFGNPVHFDLGDLVHFF</sequence>
<feature type="non-terminal residue" evidence="1">
    <location>
        <position position="107"/>
    </location>
</feature>
<protein>
    <submittedName>
        <fullName evidence="1">Uncharacterized protein</fullName>
    </submittedName>
</protein>
<reference evidence="1 2" key="1">
    <citation type="journal article" date="2019" name="Commun. Biol.">
        <title>The bagworm genome reveals a unique fibroin gene that provides high tensile strength.</title>
        <authorList>
            <person name="Kono N."/>
            <person name="Nakamura H."/>
            <person name="Ohtoshi R."/>
            <person name="Tomita M."/>
            <person name="Numata K."/>
            <person name="Arakawa K."/>
        </authorList>
    </citation>
    <scope>NUCLEOTIDE SEQUENCE [LARGE SCALE GENOMIC DNA]</scope>
</reference>
<proteinExistence type="predicted"/>
<dbReference type="AlphaFoldDB" id="A0A4C1T626"/>
<evidence type="ECO:0000313" key="2">
    <source>
        <dbReference type="Proteomes" id="UP000299102"/>
    </source>
</evidence>
<accession>A0A4C1T626</accession>
<organism evidence="1 2">
    <name type="scientific">Eumeta variegata</name>
    <name type="common">Bagworm moth</name>
    <name type="synonym">Eumeta japonica</name>
    <dbReference type="NCBI Taxonomy" id="151549"/>
    <lineage>
        <taxon>Eukaryota</taxon>
        <taxon>Metazoa</taxon>
        <taxon>Ecdysozoa</taxon>
        <taxon>Arthropoda</taxon>
        <taxon>Hexapoda</taxon>
        <taxon>Insecta</taxon>
        <taxon>Pterygota</taxon>
        <taxon>Neoptera</taxon>
        <taxon>Endopterygota</taxon>
        <taxon>Lepidoptera</taxon>
        <taxon>Glossata</taxon>
        <taxon>Ditrysia</taxon>
        <taxon>Tineoidea</taxon>
        <taxon>Psychidae</taxon>
        <taxon>Oiketicinae</taxon>
        <taxon>Eumeta</taxon>
    </lineage>
</organism>
<name>A0A4C1T626_EUMVA</name>
<keyword evidence="2" id="KW-1185">Reference proteome</keyword>